<organism evidence="1 2">
    <name type="scientific">Enterococcus raffinosus</name>
    <dbReference type="NCBI Taxonomy" id="71452"/>
    <lineage>
        <taxon>Bacteria</taxon>
        <taxon>Bacillati</taxon>
        <taxon>Bacillota</taxon>
        <taxon>Bacilli</taxon>
        <taxon>Lactobacillales</taxon>
        <taxon>Enterococcaceae</taxon>
        <taxon>Enterococcus</taxon>
    </lineage>
</organism>
<sequence length="412" mass="46387">MKVGSGRIDITPEKPFYLLGYKTPLRNQPAEGIHDPIFINGLLIWNNLDQKIFIATGDLLEIEDPFAAAIRYKISQQYDIPFANVIIGVTHDHHSVRDYHEHWEYGEFNEHYRDFLANSFIELYDHCSKNLIEASVEYGEDLVLGYFSNRNHPGKQSDNTVSVLTFVHEGKAIAGLVNIAVHSTVLSGSNRQLTADLAGNLSRKLKAAWGFYPLMLIGCAGDSSNHNDRLGRDFAELERVTTGLAEKISQIKMKRRLTLDDSPMRILTLNQEVVNDKEAYDRELFKRIEGMKAGTIETVGSQPIEHLIEKCEAQLKEPPFYDVVPMRILDLGDLRIFVFPGELASAGGEILRNSTAKTVLIAGYCDGFHHYFLEEKDYGLSFETIGNPVPAGTFEEIIRQFCQGSELLDSQS</sequence>
<dbReference type="AlphaFoldDB" id="A0AAW8T6T1"/>
<name>A0AAW8T6T1_9ENTE</name>
<gene>
    <name evidence="1" type="ORF">P7D69_09775</name>
</gene>
<comment type="caution">
    <text evidence="1">The sequence shown here is derived from an EMBL/GenBank/DDBJ whole genome shotgun (WGS) entry which is preliminary data.</text>
</comment>
<reference evidence="1" key="1">
    <citation type="submission" date="2023-03" db="EMBL/GenBank/DDBJ databases">
        <authorList>
            <person name="Shen W."/>
            <person name="Cai J."/>
        </authorList>
    </citation>
    <scope>NUCLEOTIDE SEQUENCE</scope>
    <source>
        <strain evidence="1">Y15</strain>
    </source>
</reference>
<dbReference type="Proteomes" id="UP001254770">
    <property type="component" value="Unassembled WGS sequence"/>
</dbReference>
<evidence type="ECO:0000313" key="1">
    <source>
        <dbReference type="EMBL" id="MDT2544623.1"/>
    </source>
</evidence>
<accession>A0AAW8T6T1</accession>
<dbReference type="EMBL" id="JARPXL010000008">
    <property type="protein sequence ID" value="MDT2544623.1"/>
    <property type="molecule type" value="Genomic_DNA"/>
</dbReference>
<proteinExistence type="predicted"/>
<protein>
    <submittedName>
        <fullName evidence="1">Alkaline ceramidase</fullName>
    </submittedName>
</protein>
<dbReference type="RefSeq" id="WP_010744049.1">
    <property type="nucleotide sequence ID" value="NZ_CP081847.1"/>
</dbReference>
<evidence type="ECO:0000313" key="2">
    <source>
        <dbReference type="Proteomes" id="UP001254770"/>
    </source>
</evidence>